<comment type="caution">
    <text evidence="14">The sequence shown here is derived from an EMBL/GenBank/DDBJ whole genome shotgun (WGS) entry which is preliminary data.</text>
</comment>
<organism evidence="14 15">
    <name type="scientific">Pannonibacter tanglangensis</name>
    <dbReference type="NCBI Taxonomy" id="2750084"/>
    <lineage>
        <taxon>Bacteria</taxon>
        <taxon>Pseudomonadati</taxon>
        <taxon>Pseudomonadota</taxon>
        <taxon>Alphaproteobacteria</taxon>
        <taxon>Hyphomicrobiales</taxon>
        <taxon>Stappiaceae</taxon>
        <taxon>Pannonibacter</taxon>
    </lineage>
</organism>
<proteinExistence type="inferred from homology"/>
<dbReference type="Proteomes" id="UP000586722">
    <property type="component" value="Unassembled WGS sequence"/>
</dbReference>
<feature type="binding site" evidence="10">
    <location>
        <begin position="14"/>
        <end position="21"/>
    </location>
    <ligand>
        <name>ATP</name>
        <dbReference type="ChEBI" id="CHEBI:30616"/>
    </ligand>
</feature>
<evidence type="ECO:0000256" key="7">
    <source>
        <dbReference type="ARBA" id="ARBA00022840"/>
    </source>
</evidence>
<accession>A0A7X5J8A9</accession>
<dbReference type="PANTHER" id="PTHR11088">
    <property type="entry name" value="TRNA DIMETHYLALLYLTRANSFERASE"/>
    <property type="match status" value="1"/>
</dbReference>
<dbReference type="EMBL" id="JAABLQ010000001">
    <property type="protein sequence ID" value="NBN77040.1"/>
    <property type="molecule type" value="Genomic_DNA"/>
</dbReference>
<feature type="region of interest" description="Interaction with substrate tRNA" evidence="10">
    <location>
        <begin position="39"/>
        <end position="42"/>
    </location>
</feature>
<protein>
    <recommendedName>
        <fullName evidence="10">tRNA dimethylallyltransferase</fullName>
        <ecNumber evidence="10">2.5.1.75</ecNumber>
    </recommendedName>
    <alternativeName>
        <fullName evidence="10">Dimethylallyl diphosphate:tRNA dimethylallyltransferase</fullName>
        <shortName evidence="10">DMAPP:tRNA dimethylallyltransferase</shortName>
        <shortName evidence="10">DMATase</shortName>
    </alternativeName>
    <alternativeName>
        <fullName evidence="10">Isopentenyl-diphosphate:tRNA isopentenyltransferase</fullName>
        <shortName evidence="10">IPP transferase</shortName>
        <shortName evidence="10">IPPT</shortName>
        <shortName evidence="10">IPTase</shortName>
    </alternativeName>
</protein>
<evidence type="ECO:0000313" key="14">
    <source>
        <dbReference type="EMBL" id="NBN77040.1"/>
    </source>
</evidence>
<feature type="site" description="Interaction with substrate tRNA" evidence="10">
    <location>
        <position position="127"/>
    </location>
</feature>
<dbReference type="InterPro" id="IPR039657">
    <property type="entry name" value="Dimethylallyltransferase"/>
</dbReference>
<evidence type="ECO:0000256" key="10">
    <source>
        <dbReference type="HAMAP-Rule" id="MF_00185"/>
    </source>
</evidence>
<sequence>MSNADATGAILIAGPTASGKSALAVALAERLGGLVINADSMQLYRELRLVSARPGPEDEARAPHRLYGVLPAAEAFSTGAWLGLVAAALDAARASGLRPILVGGTGLYFRALTEGFAEVPAIPAEIRTRCRSLAEDQGLEAVRSALAPLDPDAAGRLQDLQRLTRALEVVLATGRTLAAWQAERPGAPLLPQDRVRTVVLAPPRAWLHARIARRAELMLSEEGIAEVRDLLALGLPATLPAMRAIGVKEIGGLLAGAIDRAEAERQLVVATRQYAKRQETFFRGQLAAWPRLDPSGVSENALLDQVLAGPRG</sequence>
<comment type="cofactor">
    <cofactor evidence="1 10">
        <name>Mg(2+)</name>
        <dbReference type="ChEBI" id="CHEBI:18420"/>
    </cofactor>
</comment>
<keyword evidence="4 10" id="KW-0808">Transferase</keyword>
<comment type="catalytic activity">
    <reaction evidence="9 10 11">
        <text>adenosine(37) in tRNA + dimethylallyl diphosphate = N(6)-dimethylallyladenosine(37) in tRNA + diphosphate</text>
        <dbReference type="Rhea" id="RHEA:26482"/>
        <dbReference type="Rhea" id="RHEA-COMP:10162"/>
        <dbReference type="Rhea" id="RHEA-COMP:10375"/>
        <dbReference type="ChEBI" id="CHEBI:33019"/>
        <dbReference type="ChEBI" id="CHEBI:57623"/>
        <dbReference type="ChEBI" id="CHEBI:74411"/>
        <dbReference type="ChEBI" id="CHEBI:74415"/>
        <dbReference type="EC" id="2.5.1.75"/>
    </reaction>
</comment>
<dbReference type="CDD" id="cd02019">
    <property type="entry name" value="NK"/>
    <property type="match status" value="1"/>
</dbReference>
<dbReference type="Gene3D" id="1.10.20.140">
    <property type="match status" value="1"/>
</dbReference>
<evidence type="ECO:0000256" key="12">
    <source>
        <dbReference type="RuleBase" id="RU003784"/>
    </source>
</evidence>
<gene>
    <name evidence="10 14" type="primary">miaA</name>
    <name evidence="14" type="ORF">GWI72_02030</name>
</gene>
<keyword evidence="7 10" id="KW-0067">ATP-binding</keyword>
<evidence type="ECO:0000256" key="13">
    <source>
        <dbReference type="RuleBase" id="RU003785"/>
    </source>
</evidence>
<evidence type="ECO:0000256" key="9">
    <source>
        <dbReference type="ARBA" id="ARBA00049563"/>
    </source>
</evidence>
<evidence type="ECO:0000313" key="15">
    <source>
        <dbReference type="Proteomes" id="UP000586722"/>
    </source>
</evidence>
<evidence type="ECO:0000256" key="8">
    <source>
        <dbReference type="ARBA" id="ARBA00022842"/>
    </source>
</evidence>
<feature type="site" description="Interaction with substrate tRNA" evidence="10">
    <location>
        <position position="105"/>
    </location>
</feature>
<dbReference type="RefSeq" id="WP_161707742.1">
    <property type="nucleotide sequence ID" value="NZ_JAABLQ010000001.1"/>
</dbReference>
<dbReference type="SUPFAM" id="SSF52540">
    <property type="entry name" value="P-loop containing nucleoside triphosphate hydrolases"/>
    <property type="match status" value="2"/>
</dbReference>
<dbReference type="InterPro" id="IPR018022">
    <property type="entry name" value="IPT"/>
</dbReference>
<dbReference type="PANTHER" id="PTHR11088:SF60">
    <property type="entry name" value="TRNA DIMETHYLALLYLTRANSFERASE"/>
    <property type="match status" value="1"/>
</dbReference>
<keyword evidence="8 10" id="KW-0460">Magnesium</keyword>
<feature type="binding site" evidence="10">
    <location>
        <begin position="16"/>
        <end position="21"/>
    </location>
    <ligand>
        <name>substrate</name>
    </ligand>
</feature>
<comment type="caution">
    <text evidence="10">Lacks conserved residue(s) required for the propagation of feature annotation.</text>
</comment>
<evidence type="ECO:0000256" key="1">
    <source>
        <dbReference type="ARBA" id="ARBA00001946"/>
    </source>
</evidence>
<reference evidence="15" key="1">
    <citation type="submission" date="2020-01" db="EMBL/GenBank/DDBJ databases">
        <authorList>
            <person name="Fang Y."/>
            <person name="Sun R."/>
            <person name="Nie L."/>
            <person name="He J."/>
            <person name="Hao L."/>
            <person name="Wang L."/>
            <person name="Su S."/>
            <person name="Lv E."/>
            <person name="Zhang Z."/>
            <person name="Xie R."/>
            <person name="Liu H."/>
        </authorList>
    </citation>
    <scope>NUCLEOTIDE SEQUENCE [LARGE SCALE GENOMIC DNA]</scope>
    <source>
        <strain evidence="15">XCT-53</strain>
    </source>
</reference>
<keyword evidence="15" id="KW-1185">Reference proteome</keyword>
<name>A0A7X5J8A9_9HYPH</name>
<dbReference type="GO" id="GO:0005524">
    <property type="term" value="F:ATP binding"/>
    <property type="evidence" value="ECO:0007669"/>
    <property type="project" value="UniProtKB-UniRule"/>
</dbReference>
<dbReference type="HAMAP" id="MF_00185">
    <property type="entry name" value="IPP_trans"/>
    <property type="match status" value="1"/>
</dbReference>
<comment type="subunit">
    <text evidence="10">Monomer.</text>
</comment>
<feature type="region of interest" description="Interaction with substrate tRNA" evidence="10">
    <location>
        <begin position="161"/>
        <end position="165"/>
    </location>
</feature>
<keyword evidence="6 10" id="KW-0547">Nucleotide-binding</keyword>
<evidence type="ECO:0000256" key="4">
    <source>
        <dbReference type="ARBA" id="ARBA00022679"/>
    </source>
</evidence>
<evidence type="ECO:0000256" key="11">
    <source>
        <dbReference type="RuleBase" id="RU003783"/>
    </source>
</evidence>
<comment type="similarity">
    <text evidence="3 10 13">Belongs to the IPP transferase family.</text>
</comment>
<dbReference type="NCBIfam" id="TIGR00174">
    <property type="entry name" value="miaA"/>
    <property type="match status" value="1"/>
</dbReference>
<evidence type="ECO:0000256" key="2">
    <source>
        <dbReference type="ARBA" id="ARBA00003213"/>
    </source>
</evidence>
<dbReference type="GO" id="GO:0006400">
    <property type="term" value="P:tRNA modification"/>
    <property type="evidence" value="ECO:0007669"/>
    <property type="project" value="TreeGrafter"/>
</dbReference>
<evidence type="ECO:0000256" key="6">
    <source>
        <dbReference type="ARBA" id="ARBA00022741"/>
    </source>
</evidence>
<evidence type="ECO:0000256" key="3">
    <source>
        <dbReference type="ARBA" id="ARBA00005842"/>
    </source>
</evidence>
<comment type="function">
    <text evidence="2 10 12">Catalyzes the transfer of a dimethylallyl group onto the adenine at position 37 in tRNAs that read codons beginning with uridine, leading to the formation of N6-(dimethylallyl)adenosine (i(6)A).</text>
</comment>
<dbReference type="AlphaFoldDB" id="A0A7X5J8A9"/>
<keyword evidence="5 10" id="KW-0819">tRNA processing</keyword>
<dbReference type="GO" id="GO:0052381">
    <property type="term" value="F:tRNA dimethylallyltransferase activity"/>
    <property type="evidence" value="ECO:0007669"/>
    <property type="project" value="UniProtKB-UniRule"/>
</dbReference>
<evidence type="ECO:0000256" key="5">
    <source>
        <dbReference type="ARBA" id="ARBA00022694"/>
    </source>
</evidence>
<dbReference type="Gene3D" id="3.40.50.300">
    <property type="entry name" value="P-loop containing nucleotide triphosphate hydrolases"/>
    <property type="match status" value="1"/>
</dbReference>
<dbReference type="InterPro" id="IPR027417">
    <property type="entry name" value="P-loop_NTPase"/>
</dbReference>
<dbReference type="EC" id="2.5.1.75" evidence="10"/>
<dbReference type="Pfam" id="PF01715">
    <property type="entry name" value="IPPT"/>
    <property type="match status" value="1"/>
</dbReference>